<dbReference type="Proteomes" id="UP000523000">
    <property type="component" value="Unassembled WGS sequence"/>
</dbReference>
<comment type="similarity">
    <text evidence="2">Belongs to the binding-protein-dependent transport system permease family. FecCD subfamily.</text>
</comment>
<dbReference type="GO" id="GO:0005886">
    <property type="term" value="C:plasma membrane"/>
    <property type="evidence" value="ECO:0007669"/>
    <property type="project" value="UniProtKB-SubCell"/>
</dbReference>
<evidence type="ECO:0000313" key="9">
    <source>
        <dbReference type="EMBL" id="MBB2994399.1"/>
    </source>
</evidence>
<feature type="transmembrane region" description="Helical" evidence="8">
    <location>
        <begin position="243"/>
        <end position="271"/>
    </location>
</feature>
<dbReference type="GO" id="GO:0033214">
    <property type="term" value="P:siderophore-iron import into cell"/>
    <property type="evidence" value="ECO:0007669"/>
    <property type="project" value="TreeGrafter"/>
</dbReference>
<dbReference type="Gene3D" id="1.10.3470.10">
    <property type="entry name" value="ABC transporter involved in vitamin B12 uptake, BtuC"/>
    <property type="match status" value="1"/>
</dbReference>
<evidence type="ECO:0000256" key="3">
    <source>
        <dbReference type="ARBA" id="ARBA00022448"/>
    </source>
</evidence>
<feature type="transmembrane region" description="Helical" evidence="8">
    <location>
        <begin position="124"/>
        <end position="142"/>
    </location>
</feature>
<keyword evidence="5 8" id="KW-0812">Transmembrane</keyword>
<feature type="transmembrane region" description="Helical" evidence="8">
    <location>
        <begin position="154"/>
        <end position="173"/>
    </location>
</feature>
<organism evidence="9 10">
    <name type="scientific">Paeniglutamicibacter cryotolerans</name>
    <dbReference type="NCBI Taxonomy" id="670079"/>
    <lineage>
        <taxon>Bacteria</taxon>
        <taxon>Bacillati</taxon>
        <taxon>Actinomycetota</taxon>
        <taxon>Actinomycetes</taxon>
        <taxon>Micrococcales</taxon>
        <taxon>Micrococcaceae</taxon>
        <taxon>Paeniglutamicibacter</taxon>
    </lineage>
</organism>
<dbReference type="PANTHER" id="PTHR30472">
    <property type="entry name" value="FERRIC ENTEROBACTIN TRANSPORT SYSTEM PERMEASE PROTEIN"/>
    <property type="match status" value="1"/>
</dbReference>
<feature type="transmembrane region" description="Helical" evidence="8">
    <location>
        <begin position="283"/>
        <end position="303"/>
    </location>
</feature>
<gene>
    <name evidence="9" type="ORF">E9229_000590</name>
</gene>
<comment type="caution">
    <text evidence="9">The sequence shown here is derived from an EMBL/GenBank/DDBJ whole genome shotgun (WGS) entry which is preliminary data.</text>
</comment>
<keyword evidence="4" id="KW-1003">Cell membrane</keyword>
<dbReference type="PANTHER" id="PTHR30472:SF24">
    <property type="entry name" value="FERRIC ENTEROBACTIN TRANSPORT SYSTEM PERMEASE PROTEIN FEPG"/>
    <property type="match status" value="1"/>
</dbReference>
<dbReference type="InterPro" id="IPR037294">
    <property type="entry name" value="ABC_BtuC-like"/>
</dbReference>
<evidence type="ECO:0000256" key="8">
    <source>
        <dbReference type="SAM" id="Phobius"/>
    </source>
</evidence>
<evidence type="ECO:0000256" key="6">
    <source>
        <dbReference type="ARBA" id="ARBA00022989"/>
    </source>
</evidence>
<evidence type="ECO:0000256" key="1">
    <source>
        <dbReference type="ARBA" id="ARBA00004651"/>
    </source>
</evidence>
<evidence type="ECO:0000256" key="2">
    <source>
        <dbReference type="ARBA" id="ARBA00007935"/>
    </source>
</evidence>
<feature type="transmembrane region" description="Helical" evidence="8">
    <location>
        <begin position="21"/>
        <end position="41"/>
    </location>
</feature>
<feature type="transmembrane region" description="Helical" evidence="8">
    <location>
        <begin position="99"/>
        <end position="118"/>
    </location>
</feature>
<evidence type="ECO:0000256" key="5">
    <source>
        <dbReference type="ARBA" id="ARBA00022692"/>
    </source>
</evidence>
<feature type="transmembrane region" description="Helical" evidence="8">
    <location>
        <begin position="67"/>
        <end position="87"/>
    </location>
</feature>
<name>A0A839QE20_9MICC</name>
<keyword evidence="10" id="KW-1185">Reference proteome</keyword>
<reference evidence="9 10" key="1">
    <citation type="submission" date="2020-08" db="EMBL/GenBank/DDBJ databases">
        <title>Sequencing the genomes of 1000 actinobacteria strains.</title>
        <authorList>
            <person name="Klenk H.-P."/>
        </authorList>
    </citation>
    <scope>NUCLEOTIDE SEQUENCE [LARGE SCALE GENOMIC DNA]</scope>
    <source>
        <strain evidence="9 10">DSM 22826</strain>
    </source>
</reference>
<dbReference type="GO" id="GO:0022857">
    <property type="term" value="F:transmembrane transporter activity"/>
    <property type="evidence" value="ECO:0007669"/>
    <property type="project" value="InterPro"/>
</dbReference>
<feature type="transmembrane region" description="Helical" evidence="8">
    <location>
        <begin position="309"/>
        <end position="330"/>
    </location>
</feature>
<evidence type="ECO:0000256" key="7">
    <source>
        <dbReference type="ARBA" id="ARBA00023136"/>
    </source>
</evidence>
<proteinExistence type="inferred from homology"/>
<keyword evidence="7 8" id="KW-0472">Membrane</keyword>
<dbReference type="SUPFAM" id="SSF81345">
    <property type="entry name" value="ABC transporter involved in vitamin B12 uptake, BtuC"/>
    <property type="match status" value="1"/>
</dbReference>
<dbReference type="Pfam" id="PF01032">
    <property type="entry name" value="FecCD"/>
    <property type="match status" value="1"/>
</dbReference>
<protein>
    <submittedName>
        <fullName evidence="9">Iron complex transport system permease protein</fullName>
    </submittedName>
</protein>
<accession>A0A839QE20</accession>
<keyword evidence="3" id="KW-0813">Transport</keyword>
<comment type="subcellular location">
    <subcellularLocation>
        <location evidence="1">Cell membrane</location>
        <topology evidence="1">Multi-pass membrane protein</topology>
    </subcellularLocation>
</comment>
<keyword evidence="6 8" id="KW-1133">Transmembrane helix</keyword>
<dbReference type="AlphaFoldDB" id="A0A839QE20"/>
<dbReference type="EMBL" id="JACHVS010000001">
    <property type="protein sequence ID" value="MBB2994399.1"/>
    <property type="molecule type" value="Genomic_DNA"/>
</dbReference>
<sequence length="339" mass="34132">MSIQVPPRSRRRTTSIRVNTTLLAAVLLAFAASVMLGRYPVGPGQLLAIMGGENLPGLSFIVLQDRLPAACLGLLAGAALGLSGAFFQTLLRNPLASPDVIGIGYGSSAAAVAGMLLFSLQGPPLMLAAFLGGLAVALLIHGLARSGRQVGGRLILAGIGVAALLQAVIQYLLTRTDVNAAADALRWLTGSLNASTWERVLLLGTGLALVAPLAVPAGSKLRILALGDDTAAGLGVRVAPTRLGLVLLGVALCAMATAVTGPIAFVAFLSGPLARRLHGGRNNLTGAALAGALTVLAAAFLADNAFGDASLPVGVVTGALGAPFLLWLLVRTNKQGNGG</sequence>
<dbReference type="InterPro" id="IPR000522">
    <property type="entry name" value="ABC_transptr_permease_BtuC"/>
</dbReference>
<evidence type="ECO:0000313" key="10">
    <source>
        <dbReference type="Proteomes" id="UP000523000"/>
    </source>
</evidence>
<dbReference type="CDD" id="cd06550">
    <property type="entry name" value="TM_ABC_iron-siderophores_like"/>
    <property type="match status" value="1"/>
</dbReference>
<evidence type="ECO:0000256" key="4">
    <source>
        <dbReference type="ARBA" id="ARBA00022475"/>
    </source>
</evidence>
<dbReference type="RefSeq" id="WP_312855584.1">
    <property type="nucleotide sequence ID" value="NZ_BAABGK010000025.1"/>
</dbReference>